<feature type="region of interest" description="Disordered" evidence="1">
    <location>
        <begin position="1"/>
        <end position="183"/>
    </location>
</feature>
<feature type="compositionally biased region" description="Basic and acidic residues" evidence="1">
    <location>
        <begin position="43"/>
        <end position="58"/>
    </location>
</feature>
<gene>
    <name evidence="2" type="ORF">PMA4326_009630</name>
</gene>
<sequence length="311" mass="33567">MSKATTEVVEQETQEQLDERLKQEAIDAGDVFDPADGVEAGDDAPKGDKGDDTGKEFDADVLAAIAGEDTPRMIPHSRFNEVNEESKARRQRVLELEEEVARLKGSSAAPAPKEKEEQAPASFDFDEAEEKYSAAILDGDTSKAKQIRADIRKQEQAAADARAEAAADRRYAANRKKDDEERSALEFKLELAKAYAAHPFLDADSAEKDQDAIEETFVWVQHFTGKGESPAKALASAVQKVAPRYAKAAADSAQVNPKPNLAQGVERAGKIPPKAAGVGERASVVDVSKMSAKDIKALSVEDEARLAGNFV</sequence>
<dbReference type="Proteomes" id="UP000003811">
    <property type="component" value="Chromosome"/>
</dbReference>
<evidence type="ECO:0000313" key="3">
    <source>
        <dbReference type="Proteomes" id="UP000003811"/>
    </source>
</evidence>
<protein>
    <recommendedName>
        <fullName evidence="4">Scaffolding protein</fullName>
    </recommendedName>
</protein>
<accession>A0A8T8C050</accession>
<organism evidence="2 3">
    <name type="scientific">Pseudomonas syringae pv. maculicola str. ES4326</name>
    <dbReference type="NCBI Taxonomy" id="629265"/>
    <lineage>
        <taxon>Bacteria</taxon>
        <taxon>Pseudomonadati</taxon>
        <taxon>Pseudomonadota</taxon>
        <taxon>Gammaproteobacteria</taxon>
        <taxon>Pseudomonadales</taxon>
        <taxon>Pseudomonadaceae</taxon>
        <taxon>Pseudomonas</taxon>
    </lineage>
</organism>
<dbReference type="RefSeq" id="WP_007249797.1">
    <property type="nucleotide sequence ID" value="NZ_CP047260.1"/>
</dbReference>
<feature type="compositionally biased region" description="Basic and acidic residues" evidence="1">
    <location>
        <begin position="78"/>
        <end position="102"/>
    </location>
</feature>
<name>A0A8T8C050_PSEYM</name>
<dbReference type="EMBL" id="CP047260">
    <property type="protein sequence ID" value="QHE96858.1"/>
    <property type="molecule type" value="Genomic_DNA"/>
</dbReference>
<proteinExistence type="predicted"/>
<feature type="compositionally biased region" description="Basic and acidic residues" evidence="1">
    <location>
        <begin position="140"/>
        <end position="183"/>
    </location>
</feature>
<evidence type="ECO:0000256" key="1">
    <source>
        <dbReference type="SAM" id="MobiDB-lite"/>
    </source>
</evidence>
<reference evidence="2 3" key="1">
    <citation type="journal article" date="2011" name="PLoS Pathog.">
        <title>Dynamic evolution of pathogenicity revealed by sequencing and comparative genomics of 19 Pseudomonas syringae isolates.</title>
        <authorList>
            <person name="Baltrus D.A."/>
            <person name="Nishimura M.T."/>
            <person name="Romanchuk A."/>
            <person name="Chang J.H."/>
            <person name="Mukhtar M.S."/>
            <person name="Cherkis K."/>
            <person name="Roach J."/>
            <person name="Grant S.R."/>
            <person name="Jones C.D."/>
            <person name="Dangl J.L."/>
        </authorList>
    </citation>
    <scope>NUCLEOTIDE SEQUENCE [LARGE SCALE GENOMIC DNA]</scope>
    <source>
        <strain evidence="2 3">ES4326</strain>
    </source>
</reference>
<dbReference type="AlphaFoldDB" id="A0A8T8C050"/>
<evidence type="ECO:0008006" key="4">
    <source>
        <dbReference type="Google" id="ProtNLM"/>
    </source>
</evidence>
<evidence type="ECO:0000313" key="2">
    <source>
        <dbReference type="EMBL" id="QHE96858.1"/>
    </source>
</evidence>